<comment type="pathway">
    <text evidence="1">Cofactor biosynthesis; molybdopterin biosynthesis.</text>
</comment>
<comment type="caution">
    <text evidence="8">The sequence shown here is derived from an EMBL/GenBank/DDBJ whole genome shotgun (WGS) entry which is preliminary data.</text>
</comment>
<evidence type="ECO:0000256" key="5">
    <source>
        <dbReference type="ARBA" id="ARBA00051131"/>
    </source>
</evidence>
<dbReference type="NCBIfam" id="TIGR00177">
    <property type="entry name" value="molyb_syn"/>
    <property type="match status" value="1"/>
</dbReference>
<keyword evidence="8" id="KW-0808">Transferase</keyword>
<reference evidence="8 9" key="1">
    <citation type="submission" date="2021-04" db="EMBL/GenBank/DDBJ databases">
        <title>The genome sequence of type strain Ideonella paludis KCTC 32238.</title>
        <authorList>
            <person name="Liu Y."/>
        </authorList>
    </citation>
    <scope>NUCLEOTIDE SEQUENCE [LARGE SCALE GENOMIC DNA]</scope>
    <source>
        <strain evidence="8 9">KCTC 32238</strain>
    </source>
</reference>
<dbReference type="SMART" id="SM00852">
    <property type="entry name" value="MoCF_biosynth"/>
    <property type="match status" value="1"/>
</dbReference>
<evidence type="ECO:0000256" key="4">
    <source>
        <dbReference type="ARBA" id="ARBA00023150"/>
    </source>
</evidence>
<protein>
    <recommendedName>
        <fullName evidence="3">Molybdopterin adenylyltransferase</fullName>
        <ecNumber evidence="2">2.7.7.75</ecNumber>
    </recommendedName>
</protein>
<dbReference type="PANTHER" id="PTHR43764:SF1">
    <property type="entry name" value="MOLYBDOPTERIN MOLYBDOTRANSFERASE"/>
    <property type="match status" value="1"/>
</dbReference>
<organism evidence="8 9">
    <name type="scientific">Ideonella paludis</name>
    <dbReference type="NCBI Taxonomy" id="1233411"/>
    <lineage>
        <taxon>Bacteria</taxon>
        <taxon>Pseudomonadati</taxon>
        <taxon>Pseudomonadota</taxon>
        <taxon>Betaproteobacteria</taxon>
        <taxon>Burkholderiales</taxon>
        <taxon>Sphaerotilaceae</taxon>
        <taxon>Ideonella</taxon>
    </lineage>
</organism>
<keyword evidence="9" id="KW-1185">Reference proteome</keyword>
<evidence type="ECO:0000259" key="7">
    <source>
        <dbReference type="SMART" id="SM00852"/>
    </source>
</evidence>
<evidence type="ECO:0000313" key="8">
    <source>
        <dbReference type="EMBL" id="MBQ0935002.1"/>
    </source>
</evidence>
<dbReference type="NCBIfam" id="NF006932">
    <property type="entry name" value="PRK09417.1"/>
    <property type="match status" value="1"/>
</dbReference>
<dbReference type="PANTHER" id="PTHR43764">
    <property type="entry name" value="MOLYBDENUM COFACTOR BIOSYNTHESIS"/>
    <property type="match status" value="1"/>
</dbReference>
<dbReference type="GO" id="GO:0061598">
    <property type="term" value="F:molybdopterin adenylyltransferase activity"/>
    <property type="evidence" value="ECO:0007669"/>
    <property type="project" value="UniProtKB-EC"/>
</dbReference>
<dbReference type="InterPro" id="IPR001453">
    <property type="entry name" value="MoaB/Mog_dom"/>
</dbReference>
<dbReference type="InterPro" id="IPR036425">
    <property type="entry name" value="MoaB/Mog-like_dom_sf"/>
</dbReference>
<proteinExistence type="predicted"/>
<evidence type="ECO:0000256" key="6">
    <source>
        <dbReference type="ARBA" id="ARBA00058212"/>
    </source>
</evidence>
<feature type="domain" description="MoaB/Mog" evidence="7">
    <location>
        <begin position="28"/>
        <end position="174"/>
    </location>
</feature>
<dbReference type="SUPFAM" id="SSF53218">
    <property type="entry name" value="Molybdenum cofactor biosynthesis proteins"/>
    <property type="match status" value="1"/>
</dbReference>
<evidence type="ECO:0000256" key="1">
    <source>
        <dbReference type="ARBA" id="ARBA00005046"/>
    </source>
</evidence>
<gene>
    <name evidence="8" type="primary">mog</name>
    <name evidence="8" type="ORF">KAK11_06680</name>
</gene>
<evidence type="ECO:0000256" key="2">
    <source>
        <dbReference type="ARBA" id="ARBA00012509"/>
    </source>
</evidence>
<accession>A0ABS5DV25</accession>
<dbReference type="CDD" id="cd00886">
    <property type="entry name" value="MogA_MoaB"/>
    <property type="match status" value="1"/>
</dbReference>
<dbReference type="EC" id="2.7.7.75" evidence="2"/>
<dbReference type="InterPro" id="IPR008284">
    <property type="entry name" value="MoCF_biosynth_CS"/>
</dbReference>
<evidence type="ECO:0000256" key="3">
    <source>
        <dbReference type="ARBA" id="ARBA00013491"/>
    </source>
</evidence>
<name>A0ABS5DV25_9BURK</name>
<dbReference type="PROSITE" id="PS01078">
    <property type="entry name" value="MOCF_BIOSYNTHESIS_1"/>
    <property type="match status" value="1"/>
</dbReference>
<comment type="catalytic activity">
    <reaction evidence="5">
        <text>molybdopterin + ATP + H(+) = adenylyl-molybdopterin + diphosphate</text>
        <dbReference type="Rhea" id="RHEA:31331"/>
        <dbReference type="ChEBI" id="CHEBI:15378"/>
        <dbReference type="ChEBI" id="CHEBI:30616"/>
        <dbReference type="ChEBI" id="CHEBI:33019"/>
        <dbReference type="ChEBI" id="CHEBI:58698"/>
        <dbReference type="ChEBI" id="CHEBI:62727"/>
        <dbReference type="EC" id="2.7.7.75"/>
    </reaction>
</comment>
<dbReference type="Gene3D" id="3.40.980.10">
    <property type="entry name" value="MoaB/Mog-like domain"/>
    <property type="match status" value="1"/>
</dbReference>
<sequence>MPTATQNPTRTQTKMSTSNLPIEPVRIGLVSVSDRASSGVYEDKGIPALQAWLGRALLNPITWVTRLIPDEQAGISAALRDLVDAEQCDLVLTTGGTGPALRDVTPEATLAVADKEMPGFGEQMRAISLKFVPTAILSRQVAVIRGKALIINLPGQPKSIAETLEGLPQANPPAPGIFAAVPYCLDLLGGPYLETDTSVCAAFRPKSAQRPARS</sequence>
<dbReference type="Pfam" id="PF00994">
    <property type="entry name" value="MoCF_biosynth"/>
    <property type="match status" value="1"/>
</dbReference>
<comment type="function">
    <text evidence="6">Catalyzes the adenylation of molybdopterin as part of the biosynthesis of the molybdenum-cofactor.</text>
</comment>
<dbReference type="EMBL" id="JAGQDG010000002">
    <property type="protein sequence ID" value="MBQ0935002.1"/>
    <property type="molecule type" value="Genomic_DNA"/>
</dbReference>
<keyword evidence="4" id="KW-0501">Molybdenum cofactor biosynthesis</keyword>
<evidence type="ECO:0000313" key="9">
    <source>
        <dbReference type="Proteomes" id="UP000672097"/>
    </source>
</evidence>
<dbReference type="Proteomes" id="UP000672097">
    <property type="component" value="Unassembled WGS sequence"/>
</dbReference>
<keyword evidence="8" id="KW-0548">Nucleotidyltransferase</keyword>
<dbReference type="InterPro" id="IPR051920">
    <property type="entry name" value="MPT_Adenylyltrnsfr/MoaC-Rel"/>
</dbReference>